<gene>
    <name evidence="2" type="ORF">AJAP_31720</name>
</gene>
<dbReference type="Proteomes" id="UP000028492">
    <property type="component" value="Chromosome"/>
</dbReference>
<dbReference type="KEGG" id="aja:AJAP_31720"/>
<dbReference type="Gene3D" id="3.40.50.2020">
    <property type="match status" value="1"/>
</dbReference>
<dbReference type="eggNOG" id="COG1926">
    <property type="taxonomic scope" value="Bacteria"/>
</dbReference>
<dbReference type="Pfam" id="PF00156">
    <property type="entry name" value="Pribosyltran"/>
    <property type="match status" value="1"/>
</dbReference>
<protein>
    <recommendedName>
        <fullName evidence="1">Phosphoribosyltransferase domain-containing protein</fullName>
    </recommendedName>
</protein>
<proteinExistence type="predicted"/>
<reference evidence="2 3" key="1">
    <citation type="journal article" date="2014" name="J. Biotechnol.">
        <title>Complete genome sequence of the actinobacterium Amycolatopsis japonica MG417-CF17(T) (=DSM 44213T) producing (S,S)-N,N'-ethylenediaminedisuccinic acid.</title>
        <authorList>
            <person name="Stegmann E."/>
            <person name="Albersmeier A."/>
            <person name="Spohn M."/>
            <person name="Gert H."/>
            <person name="Weber T."/>
            <person name="Wohlleben W."/>
            <person name="Kalinowski J."/>
            <person name="Ruckert C."/>
        </authorList>
    </citation>
    <scope>NUCLEOTIDE SEQUENCE [LARGE SCALE GENOMIC DNA]</scope>
    <source>
        <strain evidence="3">MG417-CF17 (DSM 44213)</strain>
    </source>
</reference>
<dbReference type="HOGENOM" id="CLU_083583_0_0_11"/>
<evidence type="ECO:0000313" key="2">
    <source>
        <dbReference type="EMBL" id="AIG79163.1"/>
    </source>
</evidence>
<name>A0A075V1W2_9PSEU</name>
<dbReference type="SUPFAM" id="SSF53271">
    <property type="entry name" value="PRTase-like"/>
    <property type="match status" value="1"/>
</dbReference>
<keyword evidence="3" id="KW-1185">Reference proteome</keyword>
<dbReference type="Gene3D" id="3.30.1310.20">
    <property type="entry name" value="PRTase-like"/>
    <property type="match status" value="1"/>
</dbReference>
<feature type="domain" description="Phosphoribosyltransferase" evidence="1">
    <location>
        <begin position="21"/>
        <end position="161"/>
    </location>
</feature>
<dbReference type="RefSeq" id="WP_038518097.1">
    <property type="nucleotide sequence ID" value="NZ_CP008953.1"/>
</dbReference>
<dbReference type="STRING" id="208439.AJAP_31720"/>
<accession>A0A075V1W2</accession>
<dbReference type="AlphaFoldDB" id="A0A075V1W2"/>
<sequence>MRFRDRREAGERLALRLRPLRGDRAVVLGLSEGGLVVAAEIADVLGAPLDILLTSRIEAAGPPPVLLGAVGEGGLVVWDHGAIRRFDISADGLTRLAGRARDGLARQVAVYRRDVAPVPIAGRTVVLADDGAATGTTAHTAIRVLRACQVRRIVLAVPVAQAPVLDRLAREVDQFVCLRPLPWLHAVRNSYRKFPAVADTDALELLHRDPRLPTEVPR</sequence>
<evidence type="ECO:0000259" key="1">
    <source>
        <dbReference type="Pfam" id="PF00156"/>
    </source>
</evidence>
<dbReference type="InterPro" id="IPR000836">
    <property type="entry name" value="PRTase_dom"/>
</dbReference>
<dbReference type="InterPro" id="IPR029057">
    <property type="entry name" value="PRTase-like"/>
</dbReference>
<dbReference type="EMBL" id="CP008953">
    <property type="protein sequence ID" value="AIG79163.1"/>
    <property type="molecule type" value="Genomic_DNA"/>
</dbReference>
<organism evidence="2 3">
    <name type="scientific">Amycolatopsis japonica</name>
    <dbReference type="NCBI Taxonomy" id="208439"/>
    <lineage>
        <taxon>Bacteria</taxon>
        <taxon>Bacillati</taxon>
        <taxon>Actinomycetota</taxon>
        <taxon>Actinomycetes</taxon>
        <taxon>Pseudonocardiales</taxon>
        <taxon>Pseudonocardiaceae</taxon>
        <taxon>Amycolatopsis</taxon>
        <taxon>Amycolatopsis japonica group</taxon>
    </lineage>
</organism>
<evidence type="ECO:0000313" key="3">
    <source>
        <dbReference type="Proteomes" id="UP000028492"/>
    </source>
</evidence>